<evidence type="ECO:0000313" key="2">
    <source>
        <dbReference type="EMBL" id="JAD44076.1"/>
    </source>
</evidence>
<dbReference type="InterPro" id="IPR046349">
    <property type="entry name" value="C1-like_sf"/>
</dbReference>
<feature type="region of interest" description="Disordered" evidence="1">
    <location>
        <begin position="146"/>
        <end position="181"/>
    </location>
</feature>
<evidence type="ECO:0008006" key="3">
    <source>
        <dbReference type="Google" id="ProtNLM"/>
    </source>
</evidence>
<dbReference type="EMBL" id="GBRH01253819">
    <property type="protein sequence ID" value="JAD44076.1"/>
    <property type="molecule type" value="Transcribed_RNA"/>
</dbReference>
<dbReference type="PANTHER" id="PTHR47841:SF16">
    <property type="entry name" value="DC1 DOMAIN-CONTAINING PROTEIN"/>
    <property type="match status" value="1"/>
</dbReference>
<protein>
    <recommendedName>
        <fullName evidence="3">DC1 domain-containing protein</fullName>
    </recommendedName>
</protein>
<reference evidence="2" key="1">
    <citation type="submission" date="2014-09" db="EMBL/GenBank/DDBJ databases">
        <authorList>
            <person name="Magalhaes I.L.F."/>
            <person name="Oliveira U."/>
            <person name="Santos F.R."/>
            <person name="Vidigal T.H.D.A."/>
            <person name="Brescovit A.D."/>
            <person name="Santos A.J."/>
        </authorList>
    </citation>
    <scope>NUCLEOTIDE SEQUENCE</scope>
    <source>
        <tissue evidence="2">Shoot tissue taken approximately 20 cm above the soil surface</tissue>
    </source>
</reference>
<proteinExistence type="predicted"/>
<organism evidence="2">
    <name type="scientific">Arundo donax</name>
    <name type="common">Giant reed</name>
    <name type="synonym">Donax arundinaceus</name>
    <dbReference type="NCBI Taxonomy" id="35708"/>
    <lineage>
        <taxon>Eukaryota</taxon>
        <taxon>Viridiplantae</taxon>
        <taxon>Streptophyta</taxon>
        <taxon>Embryophyta</taxon>
        <taxon>Tracheophyta</taxon>
        <taxon>Spermatophyta</taxon>
        <taxon>Magnoliopsida</taxon>
        <taxon>Liliopsida</taxon>
        <taxon>Poales</taxon>
        <taxon>Poaceae</taxon>
        <taxon>PACMAD clade</taxon>
        <taxon>Arundinoideae</taxon>
        <taxon>Arundineae</taxon>
        <taxon>Arundo</taxon>
    </lineage>
</organism>
<dbReference type="AlphaFoldDB" id="A0A0A8ZZ23"/>
<dbReference type="PANTHER" id="PTHR47841">
    <property type="entry name" value="DIACYLGLYCEROL KINASE THETA-LIKE-RELATED"/>
    <property type="match status" value="1"/>
</dbReference>
<name>A0A0A8ZZ23_ARUDO</name>
<reference evidence="2" key="2">
    <citation type="journal article" date="2015" name="Data Brief">
        <title>Shoot transcriptome of the giant reed, Arundo donax.</title>
        <authorList>
            <person name="Barrero R.A."/>
            <person name="Guerrero F.D."/>
            <person name="Moolhuijzen P."/>
            <person name="Goolsby J.A."/>
            <person name="Tidwell J."/>
            <person name="Bellgard S.E."/>
            <person name="Bellgard M.I."/>
        </authorList>
    </citation>
    <scope>NUCLEOTIDE SEQUENCE</scope>
    <source>
        <tissue evidence="2">Shoot tissue taken approximately 20 cm above the soil surface</tissue>
    </source>
</reference>
<evidence type="ECO:0000256" key="1">
    <source>
        <dbReference type="SAM" id="MobiDB-lite"/>
    </source>
</evidence>
<sequence>MPVYCNICTNEIEGMHYQCTPCGVFLHPVCVQLQVTVSSTAHPQHDLTLVCTFPTMCGACHTPSIWAYRCFRCLVFSGFHSNCLPESHHLLGDPYTTQGSNGAPDRRRQFGRILPPTPPPPPRMIVDHGAPFAGVNPLGIMDPFNMPRRGPSTTPSLDPDPCGGAFPYSGEYGRSTFGQGQ</sequence>
<feature type="region of interest" description="Disordered" evidence="1">
    <location>
        <begin position="95"/>
        <end position="121"/>
    </location>
</feature>
<accession>A0A0A8ZZ23</accession>
<dbReference type="SUPFAM" id="SSF57889">
    <property type="entry name" value="Cysteine-rich domain"/>
    <property type="match status" value="1"/>
</dbReference>